<dbReference type="Gene3D" id="3.10.28.10">
    <property type="entry name" value="Homing endonucleases"/>
    <property type="match status" value="1"/>
</dbReference>
<protein>
    <recommendedName>
        <fullName evidence="3">DOD-type homing endonuclease domain-containing protein</fullName>
    </recommendedName>
</protein>
<comment type="caution">
    <text evidence="4">The sequence shown here is derived from an EMBL/GenBank/DDBJ whole genome shotgun (WGS) entry which is preliminary data.</text>
</comment>
<feature type="domain" description="DOD-type homing endonuclease" evidence="3">
    <location>
        <begin position="212"/>
        <end position="354"/>
    </location>
</feature>
<sequence>MTNLSLRDRALIDPKFFIESLVSITDKDRNVVPFIFNEAQNQYYDNRTRRDVILKPRQLGFSTLILGLFLHDTLFVPNTVSIIVCHTQKDSSALFERCVHPDVETLEANGFPKKISESGTSTIRWDGDLISIQVRNNPNHPIIVTPDHKILTEKGWKQARYITLSDRIAFDKKNITGKLKSIFINTELMCRKLLYNGVNEAKIDLNEEFGWVVGILLAEGYVEKDKNRGSNIIFTLNKKEQLFGERIKRFFETCEVKIRGKVKLKVKNNVLRVELLSEVWRRFFRETFYVDSDGNEKYIPDWIFDANKDFCTGLVRGLIDGDGHNLKNRKANSYGSSRPQLAYQLRDIICALGYGWSSIRKSKDNRKKPLYSLTMFGSTFAKYSKLDRKCRKVSFIETNDYIYQKIKKIESIYYKGQLYDKLNQPNNQYRTVSGIIHNSKFMFDSIAGQPLPAPVFQPHVKYSNRLELYFDKINSTLTIGSAETRDFGRGRTINNLHLSEVSSPSFTEDFLIGLLESVPRTGHVVLESTARGEGGPFYDYYMGAKNPFRPKRRVKNEYFGHYFVWHKHSEYKITDLTEEQKSEILTSLDEEEVALIERFGLTVEQLAWRREKKFRMGAKFVQEYPEDDDEEVFLKSGTPVFDNIKLNQIDKNLVEQFPAEIWLGGDMYVYRMAQPGAKYVVGADVAEGDPHSDYSAAMVLRTFPLPIEQVGLLVGRWTPDIFSEKLWRLGKAYNNAVLAVERNNHGHAVILNLANGIVRRGAVAYPAYPNIYVGPDRKMGWLTSNLSRPQMIDLLDKAIRMDEMVIQSKRFIEQAKRFSYLAKMKTGGSKSPDDIVLANAIALIASTGGEFTFEFV</sequence>
<dbReference type="Gene3D" id="3.40.50.300">
    <property type="entry name" value="P-loop containing nucleotide triphosphate hydrolases"/>
    <property type="match status" value="2"/>
</dbReference>
<dbReference type="EMBL" id="MGFQ01000024">
    <property type="protein sequence ID" value="OGM09236.1"/>
    <property type="molecule type" value="Genomic_DNA"/>
</dbReference>
<dbReference type="InterPro" id="IPR006141">
    <property type="entry name" value="Intein_N"/>
</dbReference>
<dbReference type="GO" id="GO:0016539">
    <property type="term" value="P:intein-mediated protein splicing"/>
    <property type="evidence" value="ECO:0007669"/>
    <property type="project" value="InterPro"/>
</dbReference>
<dbReference type="Pfam" id="PF14528">
    <property type="entry name" value="LAGLIDADG_3"/>
    <property type="match status" value="1"/>
</dbReference>
<keyword evidence="1" id="KW-0068">Autocatalytic cleavage</keyword>
<evidence type="ECO:0000313" key="5">
    <source>
        <dbReference type="Proteomes" id="UP000176939"/>
    </source>
</evidence>
<dbReference type="SUPFAM" id="SSF51294">
    <property type="entry name" value="Hedgehog/intein (Hint) domain"/>
    <property type="match status" value="1"/>
</dbReference>
<organism evidence="4 5">
    <name type="scientific">Candidatus Woesebacteria bacterium RBG_13_36_22</name>
    <dbReference type="NCBI Taxonomy" id="1802478"/>
    <lineage>
        <taxon>Bacteria</taxon>
        <taxon>Candidatus Woeseibacteriota</taxon>
    </lineage>
</organism>
<evidence type="ECO:0000259" key="3">
    <source>
        <dbReference type="PROSITE" id="PS50819"/>
    </source>
</evidence>
<evidence type="ECO:0000256" key="1">
    <source>
        <dbReference type="ARBA" id="ARBA00022813"/>
    </source>
</evidence>
<gene>
    <name evidence="4" type="ORF">A2Z67_04835</name>
</gene>
<dbReference type="Proteomes" id="UP000176939">
    <property type="component" value="Unassembled WGS sequence"/>
</dbReference>
<dbReference type="InterPro" id="IPR027417">
    <property type="entry name" value="P-loop_NTPase"/>
</dbReference>
<evidence type="ECO:0000313" key="4">
    <source>
        <dbReference type="EMBL" id="OGM09236.1"/>
    </source>
</evidence>
<dbReference type="SUPFAM" id="SSF55608">
    <property type="entry name" value="Homing endonucleases"/>
    <property type="match status" value="1"/>
</dbReference>
<dbReference type="InterPro" id="IPR004860">
    <property type="entry name" value="LAGLIDADG_dom"/>
</dbReference>
<dbReference type="PROSITE" id="PS50817">
    <property type="entry name" value="INTEIN_N_TER"/>
    <property type="match status" value="1"/>
</dbReference>
<dbReference type="PROSITE" id="PS50819">
    <property type="entry name" value="INTEIN_ENDONUCLEASE"/>
    <property type="match status" value="1"/>
</dbReference>
<name>A0A1F7X2D4_9BACT</name>
<proteinExistence type="predicted"/>
<dbReference type="InterPro" id="IPR004042">
    <property type="entry name" value="Intein_endonuc_central"/>
</dbReference>
<dbReference type="InterPro" id="IPR027434">
    <property type="entry name" value="Homing_endonucl"/>
</dbReference>
<dbReference type="Gene3D" id="3.30.420.240">
    <property type="match status" value="1"/>
</dbReference>
<dbReference type="InterPro" id="IPR036844">
    <property type="entry name" value="Hint_dom_sf"/>
</dbReference>
<dbReference type="GO" id="GO:0004519">
    <property type="term" value="F:endonuclease activity"/>
    <property type="evidence" value="ECO:0007669"/>
    <property type="project" value="InterPro"/>
</dbReference>
<evidence type="ECO:0000256" key="2">
    <source>
        <dbReference type="ARBA" id="ARBA00023000"/>
    </source>
</evidence>
<dbReference type="AlphaFoldDB" id="A0A1F7X2D4"/>
<reference evidence="4 5" key="1">
    <citation type="journal article" date="2016" name="Nat. Commun.">
        <title>Thousands of microbial genomes shed light on interconnected biogeochemical processes in an aquifer system.</title>
        <authorList>
            <person name="Anantharaman K."/>
            <person name="Brown C.T."/>
            <person name="Hug L.A."/>
            <person name="Sharon I."/>
            <person name="Castelle C.J."/>
            <person name="Probst A.J."/>
            <person name="Thomas B.C."/>
            <person name="Singh A."/>
            <person name="Wilkins M.J."/>
            <person name="Karaoz U."/>
            <person name="Brodie E.L."/>
            <person name="Williams K.H."/>
            <person name="Hubbard S.S."/>
            <person name="Banfield J.F."/>
        </authorList>
    </citation>
    <scope>NUCLEOTIDE SEQUENCE [LARGE SCALE GENOMIC DNA]</scope>
</reference>
<keyword evidence="2" id="KW-0651">Protein splicing</keyword>
<accession>A0A1F7X2D4</accession>